<comment type="similarity">
    <text evidence="1">Belongs to the diacylglycerol acyltransferase family.</text>
</comment>
<evidence type="ECO:0000256" key="2">
    <source>
        <dbReference type="ARBA" id="ARBA00022679"/>
    </source>
</evidence>
<dbReference type="InterPro" id="IPR029058">
    <property type="entry name" value="AB_hydrolase_fold"/>
</dbReference>
<dbReference type="Gene3D" id="3.40.50.1820">
    <property type="entry name" value="alpha/beta hydrolase"/>
    <property type="match status" value="1"/>
</dbReference>
<dbReference type="CDD" id="cd07987">
    <property type="entry name" value="LPLAT_MGAT-like"/>
    <property type="match status" value="1"/>
</dbReference>
<reference evidence="6 7" key="1">
    <citation type="submission" date="2024-02" db="EMBL/GenBank/DDBJ databases">
        <authorList>
            <consortium name="ELIXIR-Norway"/>
            <consortium name="Elixir Norway"/>
        </authorList>
    </citation>
    <scope>NUCLEOTIDE SEQUENCE [LARGE SCALE GENOMIC DNA]</scope>
</reference>
<dbReference type="Proteomes" id="UP001497444">
    <property type="component" value="Chromosome 2"/>
</dbReference>
<gene>
    <name evidence="6" type="ORF">CSSPJE1EN1_LOCUS14024</name>
</gene>
<dbReference type="Pfam" id="PF03982">
    <property type="entry name" value="DAGAT"/>
    <property type="match status" value="1"/>
</dbReference>
<evidence type="ECO:0000313" key="6">
    <source>
        <dbReference type="EMBL" id="CAK9268546.1"/>
    </source>
</evidence>
<accession>A0ABP0WQU9</accession>
<feature type="compositionally biased region" description="Basic and acidic residues" evidence="4">
    <location>
        <begin position="18"/>
        <end position="27"/>
    </location>
</feature>
<dbReference type="InterPro" id="IPR000073">
    <property type="entry name" value="AB_hydrolase_1"/>
</dbReference>
<keyword evidence="7" id="KW-1185">Reference proteome</keyword>
<feature type="compositionally biased region" description="Polar residues" evidence="4">
    <location>
        <begin position="101"/>
        <end position="110"/>
    </location>
</feature>
<evidence type="ECO:0000256" key="3">
    <source>
        <dbReference type="ARBA" id="ARBA00023315"/>
    </source>
</evidence>
<evidence type="ECO:0000256" key="1">
    <source>
        <dbReference type="ARBA" id="ARBA00005420"/>
    </source>
</evidence>
<dbReference type="SUPFAM" id="SSF53474">
    <property type="entry name" value="alpha/beta-Hydrolases"/>
    <property type="match status" value="1"/>
</dbReference>
<organism evidence="6 7">
    <name type="scientific">Sphagnum jensenii</name>
    <dbReference type="NCBI Taxonomy" id="128206"/>
    <lineage>
        <taxon>Eukaryota</taxon>
        <taxon>Viridiplantae</taxon>
        <taxon>Streptophyta</taxon>
        <taxon>Embryophyta</taxon>
        <taxon>Bryophyta</taxon>
        <taxon>Sphagnophytina</taxon>
        <taxon>Sphagnopsida</taxon>
        <taxon>Sphagnales</taxon>
        <taxon>Sphagnaceae</taxon>
        <taxon>Sphagnum</taxon>
    </lineage>
</organism>
<dbReference type="Pfam" id="PF12697">
    <property type="entry name" value="Abhydrolase_6"/>
    <property type="match status" value="1"/>
</dbReference>
<dbReference type="EMBL" id="OZ020097">
    <property type="protein sequence ID" value="CAK9268546.1"/>
    <property type="molecule type" value="Genomic_DNA"/>
</dbReference>
<name>A0ABP0WQU9_9BRYO</name>
<keyword evidence="2" id="KW-0808">Transferase</keyword>
<feature type="compositionally biased region" description="Low complexity" evidence="4">
    <location>
        <begin position="28"/>
        <end position="40"/>
    </location>
</feature>
<feature type="compositionally biased region" description="Low complexity" evidence="4">
    <location>
        <begin position="1"/>
        <end position="12"/>
    </location>
</feature>
<feature type="domain" description="AB hydrolase-1" evidence="5">
    <location>
        <begin position="175"/>
        <end position="416"/>
    </location>
</feature>
<dbReference type="PANTHER" id="PTHR22753">
    <property type="entry name" value="TRANSMEMBRANE PROTEIN 68"/>
    <property type="match status" value="1"/>
</dbReference>
<protein>
    <recommendedName>
        <fullName evidence="5">AB hydrolase-1 domain-containing protein</fullName>
    </recommendedName>
</protein>
<proteinExistence type="inferred from homology"/>
<dbReference type="PANTHER" id="PTHR22753:SF14">
    <property type="entry name" value="MONOACYLGLYCEROL_DIACYLGLYCEROL O-ACYLTRANSFERASE"/>
    <property type="match status" value="1"/>
</dbReference>
<dbReference type="InterPro" id="IPR007130">
    <property type="entry name" value="DAGAT"/>
</dbReference>
<feature type="region of interest" description="Disordered" evidence="4">
    <location>
        <begin position="1"/>
        <end position="115"/>
    </location>
</feature>
<evidence type="ECO:0000313" key="7">
    <source>
        <dbReference type="Proteomes" id="UP001497444"/>
    </source>
</evidence>
<evidence type="ECO:0000259" key="5">
    <source>
        <dbReference type="Pfam" id="PF12697"/>
    </source>
</evidence>
<feature type="compositionally biased region" description="Low complexity" evidence="4">
    <location>
        <begin position="56"/>
        <end position="69"/>
    </location>
</feature>
<sequence>MALRAATTLGLLLPPPSQHERITRSCERSSSSSSSSSRFSYVCRRAPSRALAVNRTSSSSSSSSASTSTNITATGKLVENEKNEIKKKKKKEEEERENRNGALSTTTTTLERNEDNRLPGLMNVESFAKDTITSDVVSVHDYMEQVPFFLGDDGGPPRWFCPVFCSPLIDDAPLLLFLPGMDGTGLGLVLHHESLRRMFEVWCLHIPVHDRTPFEGLLKLVEDTVLMEMKQRPTGPIYLVGDSFGGALALSVAARNPTLDLVLILANPATSFDRSQLQPLFPLLQAAPSEVFTVVPYLLSFIMGDPLRMAAARVQKDALPPERALQMRESLLSLLPTLPTLVDVVPKEALLWKLKMLHSAALYTNSRLHAVRAEVLVLASGKDQMLPSAEEAKRLKKAIPGCRVRYFKESGHTLLLEGDLNLGSVIKSTGCYHRGKTWDPVNDYVMLTRDEYSASYNSVMYIRQLLSPVFFSTSDDGEVEQGLSNIPTDRPVLFVGNHLYFGVELSLVVGELLKQRNLLVRGLAHPFLFKTGIEEELQEPSMTDLYRTFGAVPVSGKALFKLMKNGYSTLLYPGGAREALHRKGETHKLFWPEQSEFVRMAARFGCTIIPISSFGEDEVLDVVLDLDDLRRIPFGERLLIALPQFRTEARGEVADQPLHFPFLFPKLNPGRLYFLFGKPIYTAGRREELQDREKSAILYEHVKSEVARGLDYLREKRDKDPYRRLLPSRLLQSSGAEN</sequence>
<evidence type="ECO:0000256" key="4">
    <source>
        <dbReference type="SAM" id="MobiDB-lite"/>
    </source>
</evidence>
<keyword evidence="3" id="KW-0012">Acyltransferase</keyword>